<keyword evidence="2 7" id="KW-0547">Nucleotide-binding</keyword>
<evidence type="ECO:0000256" key="3">
    <source>
        <dbReference type="ARBA" id="ARBA00022840"/>
    </source>
</evidence>
<feature type="domain" description="Kinesin motor" evidence="10">
    <location>
        <begin position="103"/>
        <end position="440"/>
    </location>
</feature>
<evidence type="ECO:0000256" key="5">
    <source>
        <dbReference type="ARBA" id="ARBA00023175"/>
    </source>
</evidence>
<gene>
    <name evidence="11" type="ORF">Tco_1041176</name>
</gene>
<dbReference type="PROSITE" id="PS50067">
    <property type="entry name" value="KINESIN_MOTOR_2"/>
    <property type="match status" value="1"/>
</dbReference>
<evidence type="ECO:0000256" key="4">
    <source>
        <dbReference type="ARBA" id="ARBA00023054"/>
    </source>
</evidence>
<feature type="compositionally biased region" description="Pro residues" evidence="9">
    <location>
        <begin position="57"/>
        <end position="68"/>
    </location>
</feature>
<keyword evidence="5 7" id="KW-0505">Motor protein</keyword>
<feature type="compositionally biased region" description="Polar residues" evidence="9">
    <location>
        <begin position="32"/>
        <end position="56"/>
    </location>
</feature>
<dbReference type="Proteomes" id="UP001151760">
    <property type="component" value="Unassembled WGS sequence"/>
</dbReference>
<evidence type="ECO:0000256" key="9">
    <source>
        <dbReference type="SAM" id="MobiDB-lite"/>
    </source>
</evidence>
<keyword evidence="3 7" id="KW-0067">ATP-binding</keyword>
<feature type="coiled-coil region" evidence="8">
    <location>
        <begin position="835"/>
        <end position="1038"/>
    </location>
</feature>
<keyword evidence="4 8" id="KW-0175">Coiled coil</keyword>
<dbReference type="PRINTS" id="PR00380">
    <property type="entry name" value="KINESINHEAVY"/>
</dbReference>
<evidence type="ECO:0000256" key="8">
    <source>
        <dbReference type="SAM" id="Coils"/>
    </source>
</evidence>
<dbReference type="SMART" id="SM00129">
    <property type="entry name" value="KISc"/>
    <property type="match status" value="1"/>
</dbReference>
<feature type="coiled-coil region" evidence="8">
    <location>
        <begin position="447"/>
        <end position="474"/>
    </location>
</feature>
<dbReference type="Pfam" id="PF00225">
    <property type="entry name" value="Kinesin"/>
    <property type="match status" value="1"/>
</dbReference>
<dbReference type="PROSITE" id="PS00411">
    <property type="entry name" value="KINESIN_MOTOR_1"/>
    <property type="match status" value="1"/>
</dbReference>
<dbReference type="InterPro" id="IPR044986">
    <property type="entry name" value="KIF15/KIN-12"/>
</dbReference>
<feature type="coiled-coil region" evidence="8">
    <location>
        <begin position="1175"/>
        <end position="1241"/>
    </location>
</feature>
<feature type="coiled-coil region" evidence="8">
    <location>
        <begin position="1348"/>
        <end position="1400"/>
    </location>
</feature>
<dbReference type="InterPro" id="IPR027417">
    <property type="entry name" value="P-loop_NTPase"/>
</dbReference>
<dbReference type="InterPro" id="IPR019821">
    <property type="entry name" value="Kinesin_motor_CS"/>
</dbReference>
<evidence type="ECO:0000313" key="11">
    <source>
        <dbReference type="EMBL" id="GJT74451.1"/>
    </source>
</evidence>
<name>A0ABQ5GG47_9ASTR</name>
<protein>
    <submittedName>
        <fullName evidence="11">Kinesin-like protein KIN-12D</fullName>
    </submittedName>
</protein>
<reference evidence="11" key="2">
    <citation type="submission" date="2022-01" db="EMBL/GenBank/DDBJ databases">
        <authorList>
            <person name="Yamashiro T."/>
            <person name="Shiraishi A."/>
            <person name="Satake H."/>
            <person name="Nakayama K."/>
        </authorList>
    </citation>
    <scope>NUCLEOTIDE SEQUENCE</scope>
</reference>
<reference evidence="11" key="1">
    <citation type="journal article" date="2022" name="Int. J. Mol. Sci.">
        <title>Draft Genome of Tanacetum Coccineum: Genomic Comparison of Closely Related Tanacetum-Family Plants.</title>
        <authorList>
            <person name="Yamashiro T."/>
            <person name="Shiraishi A."/>
            <person name="Nakayama K."/>
            <person name="Satake H."/>
        </authorList>
    </citation>
    <scope>NUCLEOTIDE SEQUENCE</scope>
</reference>
<dbReference type="PANTHER" id="PTHR37739:SF8">
    <property type="entry name" value="KINESIN-LIKE PROTEIN KIN-12D"/>
    <property type="match status" value="1"/>
</dbReference>
<dbReference type="SUPFAM" id="SSF52540">
    <property type="entry name" value="P-loop containing nucleoside triphosphate hydrolases"/>
    <property type="match status" value="1"/>
</dbReference>
<proteinExistence type="inferred from homology"/>
<feature type="binding site" evidence="7">
    <location>
        <begin position="184"/>
        <end position="191"/>
    </location>
    <ligand>
        <name>ATP</name>
        <dbReference type="ChEBI" id="CHEBI:30616"/>
    </ligand>
</feature>
<keyword evidence="1" id="KW-0493">Microtubule</keyword>
<dbReference type="PANTHER" id="PTHR37739">
    <property type="entry name" value="KINESIN-LIKE PROTEIN KIN-12D"/>
    <property type="match status" value="1"/>
</dbReference>
<organism evidence="11 12">
    <name type="scientific">Tanacetum coccineum</name>
    <dbReference type="NCBI Taxonomy" id="301880"/>
    <lineage>
        <taxon>Eukaryota</taxon>
        <taxon>Viridiplantae</taxon>
        <taxon>Streptophyta</taxon>
        <taxon>Embryophyta</taxon>
        <taxon>Tracheophyta</taxon>
        <taxon>Spermatophyta</taxon>
        <taxon>Magnoliopsida</taxon>
        <taxon>eudicotyledons</taxon>
        <taxon>Gunneridae</taxon>
        <taxon>Pentapetalae</taxon>
        <taxon>asterids</taxon>
        <taxon>campanulids</taxon>
        <taxon>Asterales</taxon>
        <taxon>Asteraceae</taxon>
        <taxon>Asteroideae</taxon>
        <taxon>Anthemideae</taxon>
        <taxon>Anthemidinae</taxon>
        <taxon>Tanacetum</taxon>
    </lineage>
</organism>
<feature type="region of interest" description="Disordered" evidence="9">
    <location>
        <begin position="32"/>
        <end position="73"/>
    </location>
</feature>
<comment type="caution">
    <text evidence="11">The sequence shown here is derived from an EMBL/GenBank/DDBJ whole genome shotgun (WGS) entry which is preliminary data.</text>
</comment>
<dbReference type="EMBL" id="BQNB010018442">
    <property type="protein sequence ID" value="GJT74451.1"/>
    <property type="molecule type" value="Genomic_DNA"/>
</dbReference>
<evidence type="ECO:0000256" key="6">
    <source>
        <dbReference type="ARBA" id="ARBA00034488"/>
    </source>
</evidence>
<dbReference type="InterPro" id="IPR036961">
    <property type="entry name" value="Kinesin_motor_dom_sf"/>
</dbReference>
<sequence length="1520" mass="173714">MVRMMVLFKENERGRREWQDEGDEEVMVMKFSNTPTKSVNTHSHTYSNTPTKSVNKPPNPGSSRPPPGGGSVRRLQNTCTAVNTVEVPHFELKEDPSFWMDRNVQVLIRIRPLNNTELSTQGYNRCLKQESAQSLTFLGHPESRFTFDHVACETIDQETLFRMAGLPMVENCLSGYNSCIFAYGQTGSGKTHTMLGDINELEVKLSPYRGMTPRMFEFLFARIIAEEESRVDERLAYTCKCSFLEIYNEQITDLLDPSSTNLQLREDVKKGVYVENLTEFEVHTVGDILRLLSRGSANRRVAATNMNRESSRSHCVFTCVIESRWEKDSTSNLRFARLNLVDLAGSERQKTSGAEGERLKEAANINKSLSTLGHVIMVLVDGANAKTRHIPYRDSRLTFLLQDSLGGNSKTMIIANVSPSICSATETLNTLKFAQRAKLIQNNAVVNEDASGDVVALQHQIQLLKEELALVKRQNVSRSLTFGSKVMEEAKQEHENNFNAITLDHDNKVMTVSSKQLKSLENSLTGALRREQMSDTCIKQLEAEIEQLNRLVRQREEDNKCTKMMLKFREDKIHRMESLVAGSIPADSYLLEENNMLTEEVQMLRAKADRNPEVTRFALENIRLLEQLRRFQDHYEEGERELLLSEVSELRNQLLLFHDDHIQKEAEHENEETSSLRLELEKSQEELEKCRNNLKNCIERNERLCKEIADLNALLENQKYAEHDDGDSIEVIKEPILEASSVGDLSLHTFQKTSASCVNHPEEVMDMQLQDPISEDPANAQLSHRVLKKTTVPAKYIENIIDLQLKVDILETILKEESSAHGETEEKALCLSRDLKSTEEKYLLLTNKYNGLNNEIEEAKSVIEALETQQLMSINELEDLRNSSDRYAKELHEKELMIISMNKKILNKKLADLPPRSHEEEKLSKMQESLEKARRTNKLYKTERECNAVNEEEMDEVRKQVEAETAEVIVCLQEEISSLQQQLHDSSSKETEVKQELALLQEKLNVMTECNETLTKKYEEKERQLNNLSEEWHLLTNEIEEVLTTGHEALEDASYDLDDVTVCEKLQMITRNIFEKDSRIKELSSCLEDAKNRGNDMEGMLRSLKGATLAMSEAHQQDCSEKDQVISFLSSDLSEKSCMIVQLNNAITEREEQIMNASVCATGAFVIVNRLSEIKDGCLEALAKKEAELDELKRSHKVQTCRTSRDVSRRDETITLLKKELETAIQSLNGVKTEMARLRSEKEAVRLSEKQSRESIEVLVPQVLALQSVVDHFEKQIGVAMVSLDNKIQNVEKVMQESCKSCLQRRKLYELELMDVKVNAAQQAAESSRVYAKFSEAQYTIQEADVMINELLIANETMKLDNEALNKNKVTLTNERDILKNNYEKDTTEMKKEVEELEGMILEIKSSIDNDLMPTASDFFCMKSQIHDSSKLIQSWVEDVWSEIIAKDCELTVLRVCHMGMLLQAVNGLNAENSLLYRGLHESNSLVTQLKNQNCISRKELEMCRNVQGKLLVDIKRKQY</sequence>
<dbReference type="InterPro" id="IPR001752">
    <property type="entry name" value="Kinesin_motor_dom"/>
</dbReference>
<feature type="coiled-coil region" evidence="8">
    <location>
        <begin position="666"/>
        <end position="714"/>
    </location>
</feature>
<evidence type="ECO:0000256" key="2">
    <source>
        <dbReference type="ARBA" id="ARBA00022741"/>
    </source>
</evidence>
<comment type="similarity">
    <text evidence="6">Belongs to the TRAFAC class myosin-kinesin ATPase superfamily. Kinesin family. KIN-12 subfamily.</text>
</comment>
<evidence type="ECO:0000259" key="10">
    <source>
        <dbReference type="PROSITE" id="PS50067"/>
    </source>
</evidence>
<evidence type="ECO:0000256" key="1">
    <source>
        <dbReference type="ARBA" id="ARBA00022701"/>
    </source>
</evidence>
<accession>A0ABQ5GG47</accession>
<evidence type="ECO:0000313" key="12">
    <source>
        <dbReference type="Proteomes" id="UP001151760"/>
    </source>
</evidence>
<keyword evidence="12" id="KW-1185">Reference proteome</keyword>
<evidence type="ECO:0000256" key="7">
    <source>
        <dbReference type="PROSITE-ProRule" id="PRU00283"/>
    </source>
</evidence>
<dbReference type="Gene3D" id="3.40.850.10">
    <property type="entry name" value="Kinesin motor domain"/>
    <property type="match status" value="1"/>
</dbReference>